<name>A0A4R5TQL2_9GAMM</name>
<sequence length="244" mass="26324">MKTRMCMLSAALSLVVLAGCSDREAAQAARAQAQADANAAAAGQAEAAFNAAVEEENWALAKAQADVLLARWPGTDAADRVQASYDEVKSKGDAANEARRTEALWAYNTEAVKGGNQLSAAIYAKDPLDVDGTGRKPVRLIFRDHPDWGRSSYLVLQAGDFAQACYRNCRVTVTVDDGTPRRMAAHRPKTEEAIAMFIDDEKAMWALTRDAKVVQVTFATRAAGDQTAVFEVAGLDRTKLPGWD</sequence>
<keyword evidence="1" id="KW-0732">Signal</keyword>
<evidence type="ECO:0000256" key="1">
    <source>
        <dbReference type="SAM" id="SignalP"/>
    </source>
</evidence>
<dbReference type="RefSeq" id="WP_133322891.1">
    <property type="nucleotide sequence ID" value="NZ_SMTF01000012.1"/>
</dbReference>
<dbReference type="Proteomes" id="UP000294796">
    <property type="component" value="Unassembled WGS sequence"/>
</dbReference>
<feature type="signal peptide" evidence="1">
    <location>
        <begin position="1"/>
        <end position="18"/>
    </location>
</feature>
<dbReference type="PROSITE" id="PS51257">
    <property type="entry name" value="PROKAR_LIPOPROTEIN"/>
    <property type="match status" value="1"/>
</dbReference>
<proteinExistence type="predicted"/>
<accession>A0A4R5TQL2</accession>
<protein>
    <recommendedName>
        <fullName evidence="4">Lipoprotein</fullName>
    </recommendedName>
</protein>
<feature type="chain" id="PRO_5020810407" description="Lipoprotein" evidence="1">
    <location>
        <begin position="19"/>
        <end position="244"/>
    </location>
</feature>
<evidence type="ECO:0000313" key="2">
    <source>
        <dbReference type="EMBL" id="TDK22750.1"/>
    </source>
</evidence>
<dbReference type="OrthoDB" id="5948002at2"/>
<evidence type="ECO:0008006" key="4">
    <source>
        <dbReference type="Google" id="ProtNLM"/>
    </source>
</evidence>
<dbReference type="AlphaFoldDB" id="A0A4R5TQL2"/>
<reference evidence="2 3" key="1">
    <citation type="submission" date="2019-03" db="EMBL/GenBank/DDBJ databases">
        <title>Luteimonas zhaokaii sp.nov., isolated from the rectal contents of Plateau pika in Yushu, Qinghai Province, China.</title>
        <authorList>
            <person name="Zhang G."/>
        </authorList>
    </citation>
    <scope>NUCLEOTIDE SEQUENCE [LARGE SCALE GENOMIC DNA]</scope>
    <source>
        <strain evidence="2 3">B9</strain>
    </source>
</reference>
<evidence type="ECO:0000313" key="3">
    <source>
        <dbReference type="Proteomes" id="UP000294796"/>
    </source>
</evidence>
<keyword evidence="3" id="KW-1185">Reference proteome</keyword>
<organism evidence="2 3">
    <name type="scientific">Luteimonas aestuarii</name>
    <dbReference type="NCBI Taxonomy" id="453837"/>
    <lineage>
        <taxon>Bacteria</taxon>
        <taxon>Pseudomonadati</taxon>
        <taxon>Pseudomonadota</taxon>
        <taxon>Gammaproteobacteria</taxon>
        <taxon>Lysobacterales</taxon>
        <taxon>Lysobacteraceae</taxon>
        <taxon>Luteimonas</taxon>
    </lineage>
</organism>
<gene>
    <name evidence="2" type="ORF">E2F46_13415</name>
</gene>
<comment type="caution">
    <text evidence="2">The sequence shown here is derived from an EMBL/GenBank/DDBJ whole genome shotgun (WGS) entry which is preliminary data.</text>
</comment>
<dbReference type="EMBL" id="SMTF01000012">
    <property type="protein sequence ID" value="TDK22750.1"/>
    <property type="molecule type" value="Genomic_DNA"/>
</dbReference>